<dbReference type="FunFam" id="2.40.30.20:FF:000003">
    <property type="entry name" value="Riboflavin synthase, alpha subunit"/>
    <property type="match status" value="1"/>
</dbReference>
<keyword evidence="7" id="KW-0808">Transferase</keyword>
<keyword evidence="6" id="KW-0686">Riboflavin biosynthesis</keyword>
<dbReference type="GO" id="GO:0004746">
    <property type="term" value="F:riboflavin synthase activity"/>
    <property type="evidence" value="ECO:0007669"/>
    <property type="project" value="UniProtKB-UniRule"/>
</dbReference>
<evidence type="ECO:0000256" key="3">
    <source>
        <dbReference type="ARBA" id="ARBA00004887"/>
    </source>
</evidence>
<evidence type="ECO:0000256" key="10">
    <source>
        <dbReference type="PROSITE-ProRule" id="PRU00524"/>
    </source>
</evidence>
<dbReference type="PIRSF" id="PIRSF000498">
    <property type="entry name" value="Riboflavin_syn_A"/>
    <property type="match status" value="1"/>
</dbReference>
<evidence type="ECO:0000256" key="6">
    <source>
        <dbReference type="ARBA" id="ARBA00022619"/>
    </source>
</evidence>
<dbReference type="NCBIfam" id="NF009566">
    <property type="entry name" value="PRK13020.1"/>
    <property type="match status" value="1"/>
</dbReference>
<protein>
    <recommendedName>
        <fullName evidence="5 9">Riboflavin synthase</fullName>
        <ecNumber evidence="4 9">2.5.1.9</ecNumber>
    </recommendedName>
</protein>
<dbReference type="InterPro" id="IPR023366">
    <property type="entry name" value="ATP_synth_asu-like_sf"/>
</dbReference>
<comment type="pathway">
    <text evidence="3">Cofactor biosynthesis; riboflavin biosynthesis; riboflavin from 2-hydroxy-3-oxobutyl phosphate and 5-amino-6-(D-ribitylamino)uracil: step 2/2.</text>
</comment>
<dbReference type="GO" id="GO:0005829">
    <property type="term" value="C:cytosol"/>
    <property type="evidence" value="ECO:0007669"/>
    <property type="project" value="TreeGrafter"/>
</dbReference>
<proteinExistence type="predicted"/>
<reference evidence="12 13" key="1">
    <citation type="submission" date="2015-06" db="EMBL/GenBank/DDBJ databases">
        <title>Genome sequence of Pseudoalteromonas peptidolytica.</title>
        <authorList>
            <person name="Xie B.-B."/>
            <person name="Rong J.-C."/>
            <person name="Qin Q.-L."/>
            <person name="Zhang Y.-Z."/>
        </authorList>
    </citation>
    <scope>NUCLEOTIDE SEQUENCE [LARGE SCALE GENOMIC DNA]</scope>
    <source>
        <strain evidence="12 13">F12-50-A1</strain>
    </source>
</reference>
<dbReference type="Proteomes" id="UP000660708">
    <property type="component" value="Unassembled WGS sequence"/>
</dbReference>
<feature type="repeat" description="Lumazine-binding" evidence="10">
    <location>
        <begin position="104"/>
        <end position="200"/>
    </location>
</feature>
<evidence type="ECO:0000313" key="13">
    <source>
        <dbReference type="Proteomes" id="UP000660708"/>
    </source>
</evidence>
<feature type="domain" description="Lumazine-binding" evidence="11">
    <location>
        <begin position="1"/>
        <end position="103"/>
    </location>
</feature>
<evidence type="ECO:0000259" key="11">
    <source>
        <dbReference type="PROSITE" id="PS51177"/>
    </source>
</evidence>
<gene>
    <name evidence="12" type="primary">ribE</name>
    <name evidence="12" type="ORF">PPEP_a1299</name>
</gene>
<feature type="repeat" description="Lumazine-binding" evidence="10">
    <location>
        <begin position="1"/>
        <end position="103"/>
    </location>
</feature>
<dbReference type="AlphaFoldDB" id="A0A8I0MUV8"/>
<evidence type="ECO:0000256" key="8">
    <source>
        <dbReference type="ARBA" id="ARBA00022737"/>
    </source>
</evidence>
<dbReference type="RefSeq" id="WP_147389892.1">
    <property type="nucleotide sequence ID" value="NZ_AQHF01000020.1"/>
</dbReference>
<comment type="caution">
    <text evidence="12">The sequence shown here is derived from an EMBL/GenBank/DDBJ whole genome shotgun (WGS) entry which is preliminary data.</text>
</comment>
<dbReference type="SUPFAM" id="SSF63380">
    <property type="entry name" value="Riboflavin synthase domain-like"/>
    <property type="match status" value="2"/>
</dbReference>
<feature type="domain" description="Lumazine-binding" evidence="11">
    <location>
        <begin position="104"/>
        <end position="200"/>
    </location>
</feature>
<evidence type="ECO:0000256" key="2">
    <source>
        <dbReference type="ARBA" id="ARBA00002803"/>
    </source>
</evidence>
<dbReference type="NCBIfam" id="NF006767">
    <property type="entry name" value="PRK09289.1"/>
    <property type="match status" value="1"/>
</dbReference>
<evidence type="ECO:0000313" key="12">
    <source>
        <dbReference type="EMBL" id="MBE0346236.1"/>
    </source>
</evidence>
<dbReference type="EC" id="2.5.1.9" evidence="4 9"/>
<dbReference type="EMBL" id="AQHF01000020">
    <property type="protein sequence ID" value="MBE0346236.1"/>
    <property type="molecule type" value="Genomic_DNA"/>
</dbReference>
<dbReference type="InterPro" id="IPR026017">
    <property type="entry name" value="Lumazine-bd_dom"/>
</dbReference>
<dbReference type="GO" id="GO:0009231">
    <property type="term" value="P:riboflavin biosynthetic process"/>
    <property type="evidence" value="ECO:0007669"/>
    <property type="project" value="UniProtKB-KW"/>
</dbReference>
<keyword evidence="8" id="KW-0677">Repeat</keyword>
<comment type="function">
    <text evidence="2">Catalyzes the dismutation of two molecules of 6,7-dimethyl-8-ribityllumazine, resulting in the formation of riboflavin and 5-amino-6-(D-ribitylamino)uracil.</text>
</comment>
<name>A0A8I0MUV8_9GAMM</name>
<dbReference type="InterPro" id="IPR017938">
    <property type="entry name" value="Riboflavin_synthase-like_b-brl"/>
</dbReference>
<dbReference type="PROSITE" id="PS51177">
    <property type="entry name" value="LUMAZINE_BIND"/>
    <property type="match status" value="2"/>
</dbReference>
<evidence type="ECO:0000256" key="4">
    <source>
        <dbReference type="ARBA" id="ARBA00012827"/>
    </source>
</evidence>
<comment type="catalytic activity">
    <reaction evidence="1">
        <text>2 6,7-dimethyl-8-(1-D-ribityl)lumazine + H(+) = 5-amino-6-(D-ribitylamino)uracil + riboflavin</text>
        <dbReference type="Rhea" id="RHEA:20772"/>
        <dbReference type="ChEBI" id="CHEBI:15378"/>
        <dbReference type="ChEBI" id="CHEBI:15934"/>
        <dbReference type="ChEBI" id="CHEBI:57986"/>
        <dbReference type="ChEBI" id="CHEBI:58201"/>
        <dbReference type="EC" id="2.5.1.9"/>
    </reaction>
</comment>
<dbReference type="Pfam" id="PF00677">
    <property type="entry name" value="Lum_binding"/>
    <property type="match status" value="2"/>
</dbReference>
<dbReference type="InterPro" id="IPR001783">
    <property type="entry name" value="Lumazine-bd"/>
</dbReference>
<evidence type="ECO:0000256" key="1">
    <source>
        <dbReference type="ARBA" id="ARBA00000968"/>
    </source>
</evidence>
<sequence>MFTGIVQTKATVVSAKREANLVRLVVSVGSKYLDKLTLGASIAINGCCLTVVHFERLDNDVVGQVSFDVIDETLTLTNLGNITRGEQVNFERSMTFGTELGGHIISGHIQTSGHISVIKRSAGNVKMHIALPQAWLKYVMYKGFIAVNGASLTVGEVDKHGFWLHLIPETLALTNLGTCSENDTVNIEVDQQTYTIINTVENYMKKQSLLEHVSD</sequence>
<dbReference type="PANTHER" id="PTHR21098:SF0">
    <property type="entry name" value="RIBOFLAVIN SYNTHASE"/>
    <property type="match status" value="1"/>
</dbReference>
<dbReference type="NCBIfam" id="TIGR00187">
    <property type="entry name" value="ribE"/>
    <property type="match status" value="1"/>
</dbReference>
<evidence type="ECO:0000256" key="5">
    <source>
        <dbReference type="ARBA" id="ARBA00013950"/>
    </source>
</evidence>
<keyword evidence="13" id="KW-1185">Reference proteome</keyword>
<evidence type="ECO:0000256" key="9">
    <source>
        <dbReference type="NCBIfam" id="TIGR00187"/>
    </source>
</evidence>
<dbReference type="PANTHER" id="PTHR21098">
    <property type="entry name" value="RIBOFLAVIN SYNTHASE ALPHA CHAIN"/>
    <property type="match status" value="1"/>
</dbReference>
<evidence type="ECO:0000256" key="7">
    <source>
        <dbReference type="ARBA" id="ARBA00022679"/>
    </source>
</evidence>
<dbReference type="CDD" id="cd00402">
    <property type="entry name" value="Riboflavin_synthase_like"/>
    <property type="match status" value="1"/>
</dbReference>
<accession>A0A8I0MUV8</accession>
<organism evidence="12 13">
    <name type="scientific">Pseudoalteromonas peptidolytica F12-50-A1</name>
    <dbReference type="NCBI Taxonomy" id="1315280"/>
    <lineage>
        <taxon>Bacteria</taxon>
        <taxon>Pseudomonadati</taxon>
        <taxon>Pseudomonadota</taxon>
        <taxon>Gammaproteobacteria</taxon>
        <taxon>Alteromonadales</taxon>
        <taxon>Pseudoalteromonadaceae</taxon>
        <taxon>Pseudoalteromonas</taxon>
    </lineage>
</organism>
<dbReference type="Gene3D" id="2.40.30.20">
    <property type="match status" value="2"/>
</dbReference>